<dbReference type="EC" id="1.4.3.19" evidence="5"/>
<protein>
    <recommendedName>
        <fullName evidence="5">glycine oxidase</fullName>
        <ecNumber evidence="5">1.4.3.19</ecNumber>
    </recommendedName>
</protein>
<dbReference type="NCBIfam" id="TIGR02352">
    <property type="entry name" value="thiamin_ThiO"/>
    <property type="match status" value="1"/>
</dbReference>
<dbReference type="RefSeq" id="WP_098456466.1">
    <property type="nucleotide sequence ID" value="NZ_PDJG01000001.1"/>
</dbReference>
<dbReference type="EMBL" id="PDJG01000001">
    <property type="protein sequence ID" value="PFG33937.1"/>
    <property type="molecule type" value="Genomic_DNA"/>
</dbReference>
<reference evidence="7 8" key="1">
    <citation type="submission" date="2017-10" db="EMBL/GenBank/DDBJ databases">
        <title>Sequencing the genomes of 1000 actinobacteria strains.</title>
        <authorList>
            <person name="Klenk H.-P."/>
        </authorList>
    </citation>
    <scope>NUCLEOTIDE SEQUENCE [LARGE SCALE GENOMIC DNA]</scope>
    <source>
        <strain evidence="7 8">DSM 18966</strain>
    </source>
</reference>
<gene>
    <name evidence="7" type="ORF">ATL42_1836</name>
</gene>
<dbReference type="InterPro" id="IPR012727">
    <property type="entry name" value="Gly_oxidase_ThiO"/>
</dbReference>
<dbReference type="AlphaFoldDB" id="A0A2A9E4F8"/>
<keyword evidence="3" id="KW-0560">Oxidoreductase</keyword>
<dbReference type="InterPro" id="IPR006076">
    <property type="entry name" value="FAD-dep_OxRdtase"/>
</dbReference>
<evidence type="ECO:0000256" key="5">
    <source>
        <dbReference type="ARBA" id="ARBA00050018"/>
    </source>
</evidence>
<evidence type="ECO:0000259" key="6">
    <source>
        <dbReference type="Pfam" id="PF01266"/>
    </source>
</evidence>
<feature type="domain" description="FAD dependent oxidoreductase" evidence="6">
    <location>
        <begin position="17"/>
        <end position="369"/>
    </location>
</feature>
<comment type="caution">
    <text evidence="7">The sequence shown here is derived from an EMBL/GenBank/DDBJ whole genome shotgun (WGS) entry which is preliminary data.</text>
</comment>
<dbReference type="GO" id="GO:0009228">
    <property type="term" value="P:thiamine biosynthetic process"/>
    <property type="evidence" value="ECO:0007669"/>
    <property type="project" value="UniProtKB-KW"/>
</dbReference>
<dbReference type="SUPFAM" id="SSF54373">
    <property type="entry name" value="FAD-linked reductases, C-terminal domain"/>
    <property type="match status" value="1"/>
</dbReference>
<keyword evidence="8" id="KW-1185">Reference proteome</keyword>
<dbReference type="Gene3D" id="3.30.9.10">
    <property type="entry name" value="D-Amino Acid Oxidase, subunit A, domain 2"/>
    <property type="match status" value="1"/>
</dbReference>
<dbReference type="GO" id="GO:0043799">
    <property type="term" value="F:glycine oxidase activity"/>
    <property type="evidence" value="ECO:0007669"/>
    <property type="project" value="UniProtKB-EC"/>
</dbReference>
<organism evidence="7 8">
    <name type="scientific">Sanguibacter antarcticus</name>
    <dbReference type="NCBI Taxonomy" id="372484"/>
    <lineage>
        <taxon>Bacteria</taxon>
        <taxon>Bacillati</taxon>
        <taxon>Actinomycetota</taxon>
        <taxon>Actinomycetes</taxon>
        <taxon>Micrococcales</taxon>
        <taxon>Sanguibacteraceae</taxon>
        <taxon>Sanguibacter</taxon>
    </lineage>
</organism>
<evidence type="ECO:0000313" key="7">
    <source>
        <dbReference type="EMBL" id="PFG33937.1"/>
    </source>
</evidence>
<name>A0A2A9E4F8_9MICO</name>
<dbReference type="Gene3D" id="3.50.50.60">
    <property type="entry name" value="FAD/NAD(P)-binding domain"/>
    <property type="match status" value="1"/>
</dbReference>
<dbReference type="PANTHER" id="PTHR13847">
    <property type="entry name" value="SARCOSINE DEHYDROGENASE-RELATED"/>
    <property type="match status" value="1"/>
</dbReference>
<dbReference type="Pfam" id="PF01266">
    <property type="entry name" value="DAO"/>
    <property type="match status" value="1"/>
</dbReference>
<evidence type="ECO:0000313" key="8">
    <source>
        <dbReference type="Proteomes" id="UP000225548"/>
    </source>
</evidence>
<dbReference type="UniPathway" id="UPA00060"/>
<keyword evidence="2" id="KW-0784">Thiamine biosynthesis</keyword>
<evidence type="ECO:0000256" key="4">
    <source>
        <dbReference type="ARBA" id="ARBA00049872"/>
    </source>
</evidence>
<proteinExistence type="predicted"/>
<dbReference type="OrthoDB" id="3214401at2"/>
<accession>A0A2A9E4F8</accession>
<dbReference type="SUPFAM" id="SSF51905">
    <property type="entry name" value="FAD/NAD(P)-binding domain"/>
    <property type="match status" value="1"/>
</dbReference>
<comment type="pathway">
    <text evidence="1">Cofactor biosynthesis; thiamine diphosphate biosynthesis.</text>
</comment>
<sequence length="402" mass="41173">MRALTVSTPPPATTVSDVLVLGGGIIGAVASWRAACLGLSVTCLDPSPGSGATWAAAGMLAPVTEASFGEPDLTALCVDSARRWPAFAAELEHASGLDVGLAESGTLTVSYDQGDAQEAGRLHALHGMLGLASERLTLAEARVREPFLGSRLSAAYWVSGDHQVDPRATHRALMSIIDGRPGTRSRVVRSAAVRLVRSPAGEVVGAVDATGATHAAGLVVLAAGADSPGLLGAVPEVVVPTRAVRGQTIRLDSRGVPEFGLQHVVRGTVQMRPVYVVPRPGGEVVVGATSEERTDHRTPAGSVYALLRDARALVPGVDELDFREVTTGLRPGTPDNVPIIGQTDVPGLAVATGHYRNGVLLAPLTAAAIDALLSGDDALTSALPAALASADPRRFSCVGAHA</sequence>
<comment type="catalytic activity">
    <reaction evidence="4">
        <text>glycine + O2 + H2O = glyoxylate + H2O2 + NH4(+)</text>
        <dbReference type="Rhea" id="RHEA:11532"/>
        <dbReference type="ChEBI" id="CHEBI:15377"/>
        <dbReference type="ChEBI" id="CHEBI:15379"/>
        <dbReference type="ChEBI" id="CHEBI:16240"/>
        <dbReference type="ChEBI" id="CHEBI:28938"/>
        <dbReference type="ChEBI" id="CHEBI:36655"/>
        <dbReference type="ChEBI" id="CHEBI:57305"/>
        <dbReference type="EC" id="1.4.3.19"/>
    </reaction>
</comment>
<dbReference type="PANTHER" id="PTHR13847:SF289">
    <property type="entry name" value="GLYCINE OXIDASE"/>
    <property type="match status" value="1"/>
</dbReference>
<evidence type="ECO:0000256" key="2">
    <source>
        <dbReference type="ARBA" id="ARBA00022977"/>
    </source>
</evidence>
<dbReference type="GO" id="GO:0005737">
    <property type="term" value="C:cytoplasm"/>
    <property type="evidence" value="ECO:0007669"/>
    <property type="project" value="TreeGrafter"/>
</dbReference>
<dbReference type="InterPro" id="IPR036188">
    <property type="entry name" value="FAD/NAD-bd_sf"/>
</dbReference>
<evidence type="ECO:0000256" key="1">
    <source>
        <dbReference type="ARBA" id="ARBA00004948"/>
    </source>
</evidence>
<dbReference type="GO" id="GO:0050660">
    <property type="term" value="F:flavin adenine dinucleotide binding"/>
    <property type="evidence" value="ECO:0007669"/>
    <property type="project" value="InterPro"/>
</dbReference>
<dbReference type="GO" id="GO:0009229">
    <property type="term" value="P:thiamine diphosphate biosynthetic process"/>
    <property type="evidence" value="ECO:0007669"/>
    <property type="project" value="UniProtKB-UniPathway"/>
</dbReference>
<dbReference type="Proteomes" id="UP000225548">
    <property type="component" value="Unassembled WGS sequence"/>
</dbReference>
<evidence type="ECO:0000256" key="3">
    <source>
        <dbReference type="ARBA" id="ARBA00023002"/>
    </source>
</evidence>